<comment type="similarity">
    <text evidence="2">Belongs to the CD164 family.</text>
</comment>
<name>A0A498MWI3_LABRO</name>
<keyword evidence="8 12" id="KW-0472">Membrane</keyword>
<evidence type="ECO:0000256" key="4">
    <source>
        <dbReference type="ARBA" id="ARBA00022692"/>
    </source>
</evidence>
<dbReference type="Pfam" id="PF05283">
    <property type="entry name" value="MGC-24"/>
    <property type="match status" value="1"/>
</dbReference>
<accession>A0A498MWI3</accession>
<organism evidence="13 14">
    <name type="scientific">Labeo rohita</name>
    <name type="common">Indian major carp</name>
    <name type="synonym">Cyprinus rohita</name>
    <dbReference type="NCBI Taxonomy" id="84645"/>
    <lineage>
        <taxon>Eukaryota</taxon>
        <taxon>Metazoa</taxon>
        <taxon>Chordata</taxon>
        <taxon>Craniata</taxon>
        <taxon>Vertebrata</taxon>
        <taxon>Euteleostomi</taxon>
        <taxon>Actinopterygii</taxon>
        <taxon>Neopterygii</taxon>
        <taxon>Teleostei</taxon>
        <taxon>Ostariophysi</taxon>
        <taxon>Cypriniformes</taxon>
        <taxon>Cyprinidae</taxon>
        <taxon>Labeoninae</taxon>
        <taxon>Labeonini</taxon>
        <taxon>Labeo</taxon>
    </lineage>
</organism>
<reference evidence="13 14" key="1">
    <citation type="submission" date="2018-03" db="EMBL/GenBank/DDBJ databases">
        <title>Draft genome sequence of Rohu Carp (Labeo rohita).</title>
        <authorList>
            <person name="Das P."/>
            <person name="Kushwaha B."/>
            <person name="Joshi C.G."/>
            <person name="Kumar D."/>
            <person name="Nagpure N.S."/>
            <person name="Sahoo L."/>
            <person name="Das S.P."/>
            <person name="Bit A."/>
            <person name="Patnaik S."/>
            <person name="Meher P.K."/>
            <person name="Jayasankar P."/>
            <person name="Koringa P.G."/>
            <person name="Patel N.V."/>
            <person name="Hinsu A.T."/>
            <person name="Kumar R."/>
            <person name="Pandey M."/>
            <person name="Agarwal S."/>
            <person name="Srivastava S."/>
            <person name="Singh M."/>
            <person name="Iquebal M.A."/>
            <person name="Jaiswal S."/>
            <person name="Angadi U.B."/>
            <person name="Kumar N."/>
            <person name="Raza M."/>
            <person name="Shah T.M."/>
            <person name="Rai A."/>
            <person name="Jena J.K."/>
        </authorList>
    </citation>
    <scope>NUCLEOTIDE SEQUENCE [LARGE SCALE GENOMIC DNA]</scope>
    <source>
        <strain evidence="13">DASCIFA01</strain>
        <tissue evidence="13">Testis</tissue>
    </source>
</reference>
<keyword evidence="10" id="KW-0469">Meiosis</keyword>
<evidence type="ECO:0000256" key="11">
    <source>
        <dbReference type="SAM" id="MobiDB-lite"/>
    </source>
</evidence>
<dbReference type="InterPro" id="IPR026676">
    <property type="entry name" value="SYCE1"/>
</dbReference>
<feature type="compositionally biased region" description="Basic and acidic residues" evidence="11">
    <location>
        <begin position="437"/>
        <end position="446"/>
    </location>
</feature>
<comment type="similarity">
    <text evidence="3">Belongs to the SYCE family.</text>
</comment>
<dbReference type="AlphaFoldDB" id="A0A498MWI3"/>
<keyword evidence="7" id="KW-0175">Coiled coil</keyword>
<evidence type="ECO:0000313" key="13">
    <source>
        <dbReference type="EMBL" id="RXN26268.1"/>
    </source>
</evidence>
<dbReference type="GO" id="GO:0016020">
    <property type="term" value="C:membrane"/>
    <property type="evidence" value="ECO:0007669"/>
    <property type="project" value="UniProtKB-SubCell"/>
</dbReference>
<evidence type="ECO:0000256" key="2">
    <source>
        <dbReference type="ARBA" id="ARBA00005341"/>
    </source>
</evidence>
<dbReference type="EMBL" id="QBIY01012241">
    <property type="protein sequence ID" value="RXN26268.1"/>
    <property type="molecule type" value="Genomic_DNA"/>
</dbReference>
<sequence length="446" mass="49918">MSDTDDYGGCSVYNETGMCQNSGSTDGGGKDTGSGPNFSQASFDLSSFIGGIILVLVLQAGAFFAMRFLKTKDSSYETINPVMFASNGPGCHSHLYNSIRSYLHNPNRAQPIIGLSSITEVLTYNQPALYFCDVCVLRITKADIRNHIMGSIHRYNYIKSHHAHGWTSDTDLTLLARPLMDIAKNVEKKEGTGDIQVLSVDEVIYKEMTSLPVPDEEAQSDTLAEDTFKFSQSPIAQSALTQTPSDQFQSMEDFLENYNGQKPLIGPSQILKRPADSVLPPSDAWPFVAPDGAPTHQMSKKMKKGHPNKAICTNKLKEPVFKEGRAETSRAVNQTQEAATRELEQNHQKEEVVKQYCFQIQETKLKHRKIRMKFENQLQQFMDQHKSLSTVFTLQRLPAEIQSAEYTTEQLLKAERQKLEQLTKLPEGLSHTQNAEMHMDACEKAP</sequence>
<keyword evidence="14" id="KW-1185">Reference proteome</keyword>
<evidence type="ECO:0000256" key="6">
    <source>
        <dbReference type="ARBA" id="ARBA00022989"/>
    </source>
</evidence>
<gene>
    <name evidence="13" type="ORF">ROHU_020747</name>
</gene>
<keyword evidence="6 12" id="KW-1133">Transmembrane helix</keyword>
<dbReference type="Proteomes" id="UP000290572">
    <property type="component" value="Unassembled WGS sequence"/>
</dbReference>
<evidence type="ECO:0000313" key="14">
    <source>
        <dbReference type="Proteomes" id="UP000290572"/>
    </source>
</evidence>
<dbReference type="GO" id="GO:0000795">
    <property type="term" value="C:synaptonemal complex"/>
    <property type="evidence" value="ECO:0007669"/>
    <property type="project" value="InterPro"/>
</dbReference>
<comment type="subcellular location">
    <subcellularLocation>
        <location evidence="1">Membrane</location>
        <topology evidence="1">Single-pass type I membrane protein</topology>
    </subcellularLocation>
</comment>
<dbReference type="PANTHER" id="PTHR21731:SF1">
    <property type="entry name" value="SYNAPTONEMAL COMPLEX CENTRAL ELEMENT PROTEIN 1-LIKE"/>
    <property type="match status" value="1"/>
</dbReference>
<dbReference type="Pfam" id="PF15233">
    <property type="entry name" value="SYCE1"/>
    <property type="match status" value="1"/>
</dbReference>
<feature type="region of interest" description="Disordered" evidence="11">
    <location>
        <begin position="425"/>
        <end position="446"/>
    </location>
</feature>
<comment type="caution">
    <text evidence="13">The sequence shown here is derived from an EMBL/GenBank/DDBJ whole genome shotgun (WGS) entry which is preliminary data.</text>
</comment>
<keyword evidence="4 12" id="KW-0812">Transmembrane</keyword>
<feature type="transmembrane region" description="Helical" evidence="12">
    <location>
        <begin position="45"/>
        <end position="66"/>
    </location>
</feature>
<evidence type="ECO:0000256" key="12">
    <source>
        <dbReference type="SAM" id="Phobius"/>
    </source>
</evidence>
<dbReference type="InterPro" id="IPR007947">
    <property type="entry name" value="CD164_MGC24"/>
</dbReference>
<evidence type="ECO:0000256" key="9">
    <source>
        <dbReference type="ARBA" id="ARBA00023180"/>
    </source>
</evidence>
<evidence type="ECO:0000256" key="1">
    <source>
        <dbReference type="ARBA" id="ARBA00004479"/>
    </source>
</evidence>
<proteinExistence type="inferred from homology"/>
<evidence type="ECO:0000256" key="5">
    <source>
        <dbReference type="ARBA" id="ARBA00022729"/>
    </source>
</evidence>
<evidence type="ECO:0000256" key="10">
    <source>
        <dbReference type="ARBA" id="ARBA00023254"/>
    </source>
</evidence>
<protein>
    <submittedName>
        <fullName evidence="13">CD164 sialomucin-like 2</fullName>
    </submittedName>
</protein>
<dbReference type="GO" id="GO:0007130">
    <property type="term" value="P:synaptonemal complex assembly"/>
    <property type="evidence" value="ECO:0007669"/>
    <property type="project" value="InterPro"/>
</dbReference>
<dbReference type="PANTHER" id="PTHR21731">
    <property type="entry name" value="SYNAPTONEMAL COMPLEX CENTRAL ELEMENT PROTEIN 1-LIKE"/>
    <property type="match status" value="1"/>
</dbReference>
<keyword evidence="5" id="KW-0732">Signal</keyword>
<evidence type="ECO:0000256" key="7">
    <source>
        <dbReference type="ARBA" id="ARBA00023054"/>
    </source>
</evidence>
<evidence type="ECO:0000256" key="3">
    <source>
        <dbReference type="ARBA" id="ARBA00010094"/>
    </source>
</evidence>
<keyword evidence="9" id="KW-0325">Glycoprotein</keyword>
<evidence type="ECO:0000256" key="8">
    <source>
        <dbReference type="ARBA" id="ARBA00023136"/>
    </source>
</evidence>